<comment type="caution">
    <text evidence="1">The sequence shown here is derived from an EMBL/GenBank/DDBJ whole genome shotgun (WGS) entry which is preliminary data.</text>
</comment>
<proteinExistence type="predicted"/>
<sequence>MEIMQKNSLVRISACRTHPKYTKSCGKVQTKSRGKGNLRLMVPYHTGMSRTIVVVVNSTRFCTGQ</sequence>
<gene>
    <name evidence="1" type="ORF">HAX54_049659</name>
</gene>
<accession>A0ABS8SX49</accession>
<dbReference type="Proteomes" id="UP000823775">
    <property type="component" value="Unassembled WGS sequence"/>
</dbReference>
<name>A0ABS8SX49_DATST</name>
<protein>
    <submittedName>
        <fullName evidence="1">Uncharacterized protein</fullName>
    </submittedName>
</protein>
<dbReference type="EMBL" id="JACEIK010000846">
    <property type="protein sequence ID" value="MCD7462947.1"/>
    <property type="molecule type" value="Genomic_DNA"/>
</dbReference>
<feature type="non-terminal residue" evidence="1">
    <location>
        <position position="65"/>
    </location>
</feature>
<evidence type="ECO:0000313" key="1">
    <source>
        <dbReference type="EMBL" id="MCD7462947.1"/>
    </source>
</evidence>
<evidence type="ECO:0000313" key="2">
    <source>
        <dbReference type="Proteomes" id="UP000823775"/>
    </source>
</evidence>
<organism evidence="1 2">
    <name type="scientific">Datura stramonium</name>
    <name type="common">Jimsonweed</name>
    <name type="synonym">Common thornapple</name>
    <dbReference type="NCBI Taxonomy" id="4076"/>
    <lineage>
        <taxon>Eukaryota</taxon>
        <taxon>Viridiplantae</taxon>
        <taxon>Streptophyta</taxon>
        <taxon>Embryophyta</taxon>
        <taxon>Tracheophyta</taxon>
        <taxon>Spermatophyta</taxon>
        <taxon>Magnoliopsida</taxon>
        <taxon>eudicotyledons</taxon>
        <taxon>Gunneridae</taxon>
        <taxon>Pentapetalae</taxon>
        <taxon>asterids</taxon>
        <taxon>lamiids</taxon>
        <taxon>Solanales</taxon>
        <taxon>Solanaceae</taxon>
        <taxon>Solanoideae</taxon>
        <taxon>Datureae</taxon>
        <taxon>Datura</taxon>
    </lineage>
</organism>
<keyword evidence="2" id="KW-1185">Reference proteome</keyword>
<reference evidence="1 2" key="1">
    <citation type="journal article" date="2021" name="BMC Genomics">
        <title>Datura genome reveals duplications of psychoactive alkaloid biosynthetic genes and high mutation rate following tissue culture.</title>
        <authorList>
            <person name="Rajewski A."/>
            <person name="Carter-House D."/>
            <person name="Stajich J."/>
            <person name="Litt A."/>
        </authorList>
    </citation>
    <scope>NUCLEOTIDE SEQUENCE [LARGE SCALE GENOMIC DNA]</scope>
    <source>
        <strain evidence="1">AR-01</strain>
    </source>
</reference>